<evidence type="ECO:0000256" key="8">
    <source>
        <dbReference type="ARBA" id="ARBA00022746"/>
    </source>
</evidence>
<evidence type="ECO:0000256" key="10">
    <source>
        <dbReference type="ARBA" id="ARBA00023171"/>
    </source>
</evidence>
<evidence type="ECO:0000256" key="2">
    <source>
        <dbReference type="ARBA" id="ARBA00005221"/>
    </source>
</evidence>
<dbReference type="AlphaFoldDB" id="A0A2T7G001"/>
<dbReference type="RefSeq" id="WP_108639781.1">
    <property type="nucleotide sequence ID" value="NZ_QCYG01000002.1"/>
</dbReference>
<evidence type="ECO:0000313" key="17">
    <source>
        <dbReference type="EMBL" id="PVA07739.1"/>
    </source>
</evidence>
<keyword evidence="9" id="KW-0460">Magnesium</keyword>
<keyword evidence="10" id="KW-0149">Chlorophyll biosynthesis</keyword>
<dbReference type="FunFam" id="1.10.600.10:FF:000001">
    <property type="entry name" value="Geranylgeranyl diphosphate synthase"/>
    <property type="match status" value="1"/>
</dbReference>
<keyword evidence="5" id="KW-0602">Photosynthesis</keyword>
<keyword evidence="7" id="KW-0479">Metal-binding</keyword>
<evidence type="ECO:0000256" key="9">
    <source>
        <dbReference type="ARBA" id="ARBA00022842"/>
    </source>
</evidence>
<accession>A0A2T7G001</accession>
<dbReference type="Pfam" id="PF00348">
    <property type="entry name" value="polyprenyl_synt"/>
    <property type="match status" value="1"/>
</dbReference>
<dbReference type="SFLD" id="SFLDS00005">
    <property type="entry name" value="Isoprenoid_Synthase_Type_I"/>
    <property type="match status" value="1"/>
</dbReference>
<comment type="cofactor">
    <cofactor evidence="1">
        <name>Mg(2+)</name>
        <dbReference type="ChEBI" id="CHEBI:18420"/>
    </cofactor>
</comment>
<evidence type="ECO:0000256" key="1">
    <source>
        <dbReference type="ARBA" id="ARBA00001946"/>
    </source>
</evidence>
<evidence type="ECO:0000256" key="14">
    <source>
        <dbReference type="ARBA" id="ARBA00048119"/>
    </source>
</evidence>
<name>A0A2T7G001_9RHOB</name>
<dbReference type="CDD" id="cd00685">
    <property type="entry name" value="Trans_IPPS_HT"/>
    <property type="match status" value="1"/>
</dbReference>
<dbReference type="Proteomes" id="UP000244817">
    <property type="component" value="Unassembled WGS sequence"/>
</dbReference>
<evidence type="ECO:0000256" key="12">
    <source>
        <dbReference type="ARBA" id="ARBA00023818"/>
    </source>
</evidence>
<evidence type="ECO:0000256" key="6">
    <source>
        <dbReference type="ARBA" id="ARBA00022679"/>
    </source>
</evidence>
<evidence type="ECO:0000256" key="16">
    <source>
        <dbReference type="RuleBase" id="RU004466"/>
    </source>
</evidence>
<evidence type="ECO:0000256" key="11">
    <source>
        <dbReference type="ARBA" id="ARBA00023229"/>
    </source>
</evidence>
<evidence type="ECO:0000256" key="5">
    <source>
        <dbReference type="ARBA" id="ARBA00022531"/>
    </source>
</evidence>
<dbReference type="OrthoDB" id="9805316at2"/>
<dbReference type="SFLD" id="SFLDG01017">
    <property type="entry name" value="Polyprenyl_Transferase_Like"/>
    <property type="match status" value="1"/>
</dbReference>
<dbReference type="EC" id="2.5.1.29" evidence="4"/>
<dbReference type="InterPro" id="IPR008949">
    <property type="entry name" value="Isoprenoid_synthase_dom_sf"/>
</dbReference>
<reference evidence="17 18" key="1">
    <citation type="submission" date="2018-04" db="EMBL/GenBank/DDBJ databases">
        <title>Pelagivirga bohaiensis gen. nov., sp. nov., a bacterium isolated from the Bohai Sea.</title>
        <authorList>
            <person name="Ji X."/>
        </authorList>
    </citation>
    <scope>NUCLEOTIDE SEQUENCE [LARGE SCALE GENOMIC DNA]</scope>
    <source>
        <strain evidence="17 18">BH-SD16</strain>
    </source>
</reference>
<keyword evidence="8" id="KW-0125">Carotenoid biosynthesis</keyword>
<keyword evidence="11" id="KW-0414">Isoprene biosynthesis</keyword>
<evidence type="ECO:0000256" key="3">
    <source>
        <dbReference type="ARBA" id="ARBA00006706"/>
    </source>
</evidence>
<keyword evidence="6 16" id="KW-0808">Transferase</keyword>
<dbReference type="PROSITE" id="PS00444">
    <property type="entry name" value="POLYPRENYL_SYNTHASE_2"/>
    <property type="match status" value="1"/>
</dbReference>
<evidence type="ECO:0000256" key="4">
    <source>
        <dbReference type="ARBA" id="ARBA00012382"/>
    </source>
</evidence>
<dbReference type="PANTHER" id="PTHR43281:SF1">
    <property type="entry name" value="FARNESYL DIPHOSPHATE SYNTHASE"/>
    <property type="match status" value="1"/>
</dbReference>
<keyword evidence="18" id="KW-1185">Reference proteome</keyword>
<dbReference type="EMBL" id="QCYG01000002">
    <property type="protein sequence ID" value="PVA07739.1"/>
    <property type="molecule type" value="Genomic_DNA"/>
</dbReference>
<dbReference type="PANTHER" id="PTHR43281">
    <property type="entry name" value="FARNESYL DIPHOSPHATE SYNTHASE"/>
    <property type="match status" value="1"/>
</dbReference>
<dbReference type="PROSITE" id="PS00723">
    <property type="entry name" value="POLYPRENYL_SYNTHASE_1"/>
    <property type="match status" value="1"/>
</dbReference>
<comment type="similarity">
    <text evidence="3 16">Belongs to the FPP/GGPP synthase family.</text>
</comment>
<comment type="caution">
    <text evidence="17">The sequence shown here is derived from an EMBL/GenBank/DDBJ whole genome shotgun (WGS) entry which is preliminary data.</text>
</comment>
<dbReference type="InterPro" id="IPR033749">
    <property type="entry name" value="Polyprenyl_synt_CS"/>
</dbReference>
<organism evidence="17 18">
    <name type="scientific">Thalassorhabdomicrobium marinisediminis</name>
    <dbReference type="NCBI Taxonomy" id="2170577"/>
    <lineage>
        <taxon>Bacteria</taxon>
        <taxon>Pseudomonadati</taxon>
        <taxon>Pseudomonadota</taxon>
        <taxon>Alphaproteobacteria</taxon>
        <taxon>Rhodobacterales</taxon>
        <taxon>Paracoccaceae</taxon>
        <taxon>Thalassorhabdomicrobium</taxon>
    </lineage>
</organism>
<dbReference type="GO" id="GO:0046872">
    <property type="term" value="F:metal ion binding"/>
    <property type="evidence" value="ECO:0007669"/>
    <property type="project" value="UniProtKB-KW"/>
</dbReference>
<dbReference type="SUPFAM" id="SSF48576">
    <property type="entry name" value="Terpenoid synthases"/>
    <property type="match status" value="1"/>
</dbReference>
<protein>
    <recommendedName>
        <fullName evidence="12">Geranylgeranyl diphosphate synthase</fullName>
        <ecNumber evidence="4">2.5.1.29</ecNumber>
    </recommendedName>
    <alternativeName>
        <fullName evidence="13">Farnesyltranstransferase</fullName>
    </alternativeName>
</protein>
<dbReference type="GO" id="GO:0004311">
    <property type="term" value="F:geranylgeranyl diphosphate synthase activity"/>
    <property type="evidence" value="ECO:0007669"/>
    <property type="project" value="UniProtKB-EC"/>
</dbReference>
<proteinExistence type="inferred from homology"/>
<evidence type="ECO:0000256" key="13">
    <source>
        <dbReference type="ARBA" id="ARBA00032052"/>
    </source>
</evidence>
<comment type="catalytic activity">
    <reaction evidence="14">
        <text>isopentenyl diphosphate + (2E,6E)-farnesyl diphosphate = (2E,6E,10E)-geranylgeranyl diphosphate + diphosphate</text>
        <dbReference type="Rhea" id="RHEA:17653"/>
        <dbReference type="ChEBI" id="CHEBI:33019"/>
        <dbReference type="ChEBI" id="CHEBI:58756"/>
        <dbReference type="ChEBI" id="CHEBI:128769"/>
        <dbReference type="ChEBI" id="CHEBI:175763"/>
        <dbReference type="EC" id="2.5.1.29"/>
    </reaction>
</comment>
<dbReference type="GO" id="GO:0015979">
    <property type="term" value="P:photosynthesis"/>
    <property type="evidence" value="ECO:0007669"/>
    <property type="project" value="UniProtKB-KW"/>
</dbReference>
<evidence type="ECO:0000256" key="7">
    <source>
        <dbReference type="ARBA" id="ARBA00022723"/>
    </source>
</evidence>
<dbReference type="Gene3D" id="1.10.600.10">
    <property type="entry name" value="Farnesyl Diphosphate Synthase"/>
    <property type="match status" value="1"/>
</dbReference>
<dbReference type="InterPro" id="IPR000092">
    <property type="entry name" value="Polyprenyl_synt"/>
</dbReference>
<dbReference type="GO" id="GO:0016117">
    <property type="term" value="P:carotenoid biosynthetic process"/>
    <property type="evidence" value="ECO:0007669"/>
    <property type="project" value="UniProtKB-KW"/>
</dbReference>
<comment type="pathway">
    <text evidence="2">Isoprenoid biosynthesis; geranylgeranyl diphosphate biosynthesis; geranylgeranyl diphosphate from farnesyl diphosphate and isopentenyl diphosphate: step 1/1.</text>
</comment>
<evidence type="ECO:0000313" key="18">
    <source>
        <dbReference type="Proteomes" id="UP000244817"/>
    </source>
</evidence>
<sequence length="289" mass="30793">MADAFRQALSDAQGMVRRWSEKSGLAQSPDASTLSMAMGSALAGGKAFRAFLVLESSRLYDVDEEPRERAAFAIECLHAYSLVHDDLPCMDDDDMRRGRPTVHREWDEATAVLTGDALQTLAFQLVSNPRVGPHAASLTESLARASMAMVRGQMADIAAERVETPLTLQEITQLQSEKTGALITWASTAGPQLVGAHSEGLSRYAKAIGLAFQIADDVLDETGDAAAVGKAVGKDSAAGKATFVSHLGLDGARARARELVEEACDALDTYGDAADTLKQAAQFVVDRTH</sequence>
<dbReference type="GO" id="GO:0015995">
    <property type="term" value="P:chlorophyll biosynthetic process"/>
    <property type="evidence" value="ECO:0007669"/>
    <property type="project" value="UniProtKB-KW"/>
</dbReference>
<evidence type="ECO:0000256" key="15">
    <source>
        <dbReference type="ARBA" id="ARBA00054703"/>
    </source>
</evidence>
<gene>
    <name evidence="17" type="ORF">DC363_03680</name>
</gene>
<comment type="function">
    <text evidence="15">Catalyzes the condensation of farnesyl diphosphate (FPP) and isopentenyl diphosphate (IPP) to yield geranylgeranyl diphosphate (GGPP) needed for biosynthesis of carotenoids and diterpenes.</text>
</comment>